<dbReference type="EMBL" id="WUMU01000023">
    <property type="protein sequence ID" value="MXN19976.1"/>
    <property type="molecule type" value="Genomic_DNA"/>
</dbReference>
<proteinExistence type="predicted"/>
<gene>
    <name evidence="4" type="ORF">GR170_19245</name>
</gene>
<dbReference type="SUPFAM" id="SSF55729">
    <property type="entry name" value="Acyl-CoA N-acyltransferases (Nat)"/>
    <property type="match status" value="1"/>
</dbReference>
<dbReference type="PANTHER" id="PTHR43877">
    <property type="entry name" value="AMINOALKYLPHOSPHONATE N-ACETYLTRANSFERASE-RELATED-RELATED"/>
    <property type="match status" value="1"/>
</dbReference>
<dbReference type="CDD" id="cd04301">
    <property type="entry name" value="NAT_SF"/>
    <property type="match status" value="1"/>
</dbReference>
<evidence type="ECO:0000259" key="3">
    <source>
        <dbReference type="PROSITE" id="PS51186"/>
    </source>
</evidence>
<reference evidence="4 5" key="1">
    <citation type="submission" date="2019-12" db="EMBL/GenBank/DDBJ databases">
        <authorList>
            <person name="Li M."/>
        </authorList>
    </citation>
    <scope>NUCLEOTIDE SEQUENCE [LARGE SCALE GENOMIC DNA]</scope>
    <source>
        <strain evidence="4 5">GBMRC 2024</strain>
    </source>
</reference>
<dbReference type="InterPro" id="IPR016181">
    <property type="entry name" value="Acyl_CoA_acyltransferase"/>
</dbReference>
<evidence type="ECO:0000313" key="5">
    <source>
        <dbReference type="Proteomes" id="UP000477911"/>
    </source>
</evidence>
<keyword evidence="2" id="KW-0012">Acyltransferase</keyword>
<keyword evidence="1 4" id="KW-0808">Transferase</keyword>
<accession>A0A6L7G996</accession>
<dbReference type="RefSeq" id="WP_160896104.1">
    <property type="nucleotide sequence ID" value="NZ_WUMU01000023.1"/>
</dbReference>
<dbReference type="Proteomes" id="UP000477911">
    <property type="component" value="Unassembled WGS sequence"/>
</dbReference>
<organism evidence="4 5">
    <name type="scientific">Pseudooceanicola albus</name>
    <dbReference type="NCBI Taxonomy" id="2692189"/>
    <lineage>
        <taxon>Bacteria</taxon>
        <taxon>Pseudomonadati</taxon>
        <taxon>Pseudomonadota</taxon>
        <taxon>Alphaproteobacteria</taxon>
        <taxon>Rhodobacterales</taxon>
        <taxon>Paracoccaceae</taxon>
        <taxon>Pseudooceanicola</taxon>
    </lineage>
</organism>
<dbReference type="GO" id="GO:0016747">
    <property type="term" value="F:acyltransferase activity, transferring groups other than amino-acyl groups"/>
    <property type="evidence" value="ECO:0007669"/>
    <property type="project" value="InterPro"/>
</dbReference>
<dbReference type="InterPro" id="IPR000182">
    <property type="entry name" value="GNAT_dom"/>
</dbReference>
<dbReference type="InterPro" id="IPR050832">
    <property type="entry name" value="Bact_Acetyltransf"/>
</dbReference>
<feature type="domain" description="N-acetyltransferase" evidence="3">
    <location>
        <begin position="3"/>
        <end position="144"/>
    </location>
</feature>
<keyword evidence="5" id="KW-1185">Reference proteome</keyword>
<comment type="caution">
    <text evidence="4">The sequence shown here is derived from an EMBL/GenBank/DDBJ whole genome shotgun (WGS) entry which is preliminary data.</text>
</comment>
<dbReference type="PROSITE" id="PS51186">
    <property type="entry name" value="GNAT"/>
    <property type="match status" value="1"/>
</dbReference>
<protein>
    <submittedName>
        <fullName evidence="4">GNAT family N-acetyltransferase</fullName>
    </submittedName>
</protein>
<evidence type="ECO:0000313" key="4">
    <source>
        <dbReference type="EMBL" id="MXN19976.1"/>
    </source>
</evidence>
<sequence length="144" mass="15643">MRPHVRRAGALDTGAMSRLLATLRPAGDRPTAAQLGALLIQPRTLLHLAEDDTGTLLGLQWIEPLPDHPDAARIATFTRPGPEGLAIGSALFTHTCDAARAAGYLWIRAEIPATNTGALAYYQSRGFEETLPTGPDRRFKRYDL</sequence>
<dbReference type="Gene3D" id="3.40.630.30">
    <property type="match status" value="1"/>
</dbReference>
<dbReference type="AlphaFoldDB" id="A0A6L7G996"/>
<evidence type="ECO:0000256" key="2">
    <source>
        <dbReference type="ARBA" id="ARBA00023315"/>
    </source>
</evidence>
<dbReference type="Pfam" id="PF00583">
    <property type="entry name" value="Acetyltransf_1"/>
    <property type="match status" value="1"/>
</dbReference>
<evidence type="ECO:0000256" key="1">
    <source>
        <dbReference type="ARBA" id="ARBA00022679"/>
    </source>
</evidence>
<name>A0A6L7G996_9RHOB</name>